<dbReference type="PIRSF" id="PIRSF036696">
    <property type="entry name" value="ACY-1"/>
    <property type="match status" value="1"/>
</dbReference>
<evidence type="ECO:0000256" key="6">
    <source>
        <dbReference type="ARBA" id="ARBA00022801"/>
    </source>
</evidence>
<dbReference type="InterPro" id="IPR011650">
    <property type="entry name" value="Peptidase_M20_dimer"/>
</dbReference>
<dbReference type="GO" id="GO:0019877">
    <property type="term" value="P:diaminopimelate biosynthetic process"/>
    <property type="evidence" value="ECO:0007669"/>
    <property type="project" value="UniProtKB-KW"/>
</dbReference>
<evidence type="ECO:0000256" key="4">
    <source>
        <dbReference type="ARBA" id="ARBA00022605"/>
    </source>
</evidence>
<dbReference type="InterPro" id="IPR050072">
    <property type="entry name" value="Peptidase_M20A"/>
</dbReference>
<reference evidence="12 13" key="1">
    <citation type="journal article" date="2014" name="Genome Announc.">
        <title>Genome Sequence of Youngiibacter fragilis, the Type Strain of the Genus Youngiibacter.</title>
        <authorList>
            <person name="Wawrik C.B."/>
            <person name="Callaghan A.V."/>
            <person name="Stamps B.W."/>
            <person name="Wawrik B."/>
        </authorList>
    </citation>
    <scope>NUCLEOTIDE SEQUENCE [LARGE SCALE GENOMIC DNA]</scope>
    <source>
        <strain evidence="12 13">232.1</strain>
    </source>
</reference>
<keyword evidence="10" id="KW-0170">Cobalt</keyword>
<organism evidence="12 13">
    <name type="scientific">Youngiibacter fragilis 232.1</name>
    <dbReference type="NCBI Taxonomy" id="994573"/>
    <lineage>
        <taxon>Bacteria</taxon>
        <taxon>Bacillati</taxon>
        <taxon>Bacillota</taxon>
        <taxon>Clostridia</taxon>
        <taxon>Eubacteriales</taxon>
        <taxon>Clostridiaceae</taxon>
        <taxon>Youngiibacter</taxon>
    </lineage>
</organism>
<evidence type="ECO:0000256" key="7">
    <source>
        <dbReference type="ARBA" id="ARBA00022833"/>
    </source>
</evidence>
<comment type="cofactor">
    <cofactor evidence="1">
        <name>Co(2+)</name>
        <dbReference type="ChEBI" id="CHEBI:48828"/>
    </cofactor>
</comment>
<dbReference type="InterPro" id="IPR010182">
    <property type="entry name" value="ArgE/DapE"/>
</dbReference>
<dbReference type="PANTHER" id="PTHR43808:SF8">
    <property type="entry name" value="PEPTIDASE M20 DIMERISATION DOMAIN-CONTAINING PROTEIN"/>
    <property type="match status" value="1"/>
</dbReference>
<protein>
    <recommendedName>
        <fullName evidence="11">Peptidase M20 dimerisation domain-containing protein</fullName>
    </recommendedName>
</protein>
<gene>
    <name evidence="12" type="ORF">T472_0201710</name>
</gene>
<comment type="cofactor">
    <cofactor evidence="2">
        <name>Zn(2+)</name>
        <dbReference type="ChEBI" id="CHEBI:29105"/>
    </cofactor>
</comment>
<evidence type="ECO:0000313" key="12">
    <source>
        <dbReference type="EMBL" id="ETA82340.1"/>
    </source>
</evidence>
<keyword evidence="8" id="KW-0220">Diaminopimelate biosynthesis</keyword>
<dbReference type="PANTHER" id="PTHR43808">
    <property type="entry name" value="ACETYLORNITHINE DEACETYLASE"/>
    <property type="match status" value="1"/>
</dbReference>
<dbReference type="PATRIC" id="fig|994573.3.peg.322"/>
<dbReference type="NCBIfam" id="TIGR01910">
    <property type="entry name" value="DapE-ArgE"/>
    <property type="match status" value="1"/>
</dbReference>
<dbReference type="SUPFAM" id="SSF55031">
    <property type="entry name" value="Bacterial exopeptidase dimerisation domain"/>
    <property type="match status" value="1"/>
</dbReference>
<dbReference type="InterPro" id="IPR036264">
    <property type="entry name" value="Bact_exopeptidase_dim_dom"/>
</dbReference>
<dbReference type="RefSeq" id="WP_023383470.1">
    <property type="nucleotide sequence ID" value="NZ_AXUN02000026.1"/>
</dbReference>
<proteinExistence type="inferred from homology"/>
<dbReference type="Pfam" id="PF07687">
    <property type="entry name" value="M20_dimer"/>
    <property type="match status" value="1"/>
</dbReference>
<evidence type="ECO:0000259" key="11">
    <source>
        <dbReference type="Pfam" id="PF07687"/>
    </source>
</evidence>
<dbReference type="GO" id="GO:0046872">
    <property type="term" value="F:metal ion binding"/>
    <property type="evidence" value="ECO:0007669"/>
    <property type="project" value="UniProtKB-KW"/>
</dbReference>
<dbReference type="OrthoDB" id="9792335at2"/>
<dbReference type="STRING" id="994573.T472_0201710"/>
<evidence type="ECO:0000256" key="8">
    <source>
        <dbReference type="ARBA" id="ARBA00022915"/>
    </source>
</evidence>
<dbReference type="EMBL" id="AXUN02000026">
    <property type="protein sequence ID" value="ETA82340.1"/>
    <property type="molecule type" value="Genomic_DNA"/>
</dbReference>
<evidence type="ECO:0000256" key="9">
    <source>
        <dbReference type="ARBA" id="ARBA00023154"/>
    </source>
</evidence>
<keyword evidence="6" id="KW-0378">Hydrolase</keyword>
<dbReference type="SUPFAM" id="SSF53187">
    <property type="entry name" value="Zn-dependent exopeptidases"/>
    <property type="match status" value="1"/>
</dbReference>
<comment type="similarity">
    <text evidence="3">Belongs to the peptidase M20A family.</text>
</comment>
<keyword evidence="7" id="KW-0862">Zinc</keyword>
<dbReference type="Gene3D" id="3.40.630.10">
    <property type="entry name" value="Zn peptidases"/>
    <property type="match status" value="1"/>
</dbReference>
<comment type="caution">
    <text evidence="12">The sequence shown here is derived from an EMBL/GenBank/DDBJ whole genome shotgun (WGS) entry which is preliminary data.</text>
</comment>
<dbReference type="GO" id="GO:0016787">
    <property type="term" value="F:hydrolase activity"/>
    <property type="evidence" value="ECO:0007669"/>
    <property type="project" value="UniProtKB-KW"/>
</dbReference>
<keyword evidence="5" id="KW-0479">Metal-binding</keyword>
<name>V7I826_9CLOT</name>
<evidence type="ECO:0000256" key="10">
    <source>
        <dbReference type="ARBA" id="ARBA00023285"/>
    </source>
</evidence>
<dbReference type="eggNOG" id="COG0624">
    <property type="taxonomic scope" value="Bacteria"/>
</dbReference>
<evidence type="ECO:0000256" key="5">
    <source>
        <dbReference type="ARBA" id="ARBA00022723"/>
    </source>
</evidence>
<keyword evidence="9" id="KW-0457">Lysine biosynthesis</keyword>
<sequence>MTREWIINTAKEREQELIKLTSDLIRIKSENPTGTQREVVDFVKSYLSGAGIEHEEVSVNPEYPCVLAKVGSDEGFSIILNGHVDVVPAGDLSRWNYDPYCGTVTDKLILGRGTSDMKAGVAGILFAMKLLKESGAKLKGNVRLHIVSDEETGGEFGTKWLCDEGYADGADACLVAEPTSNSTIEIGQKGSNALILKSYGMPAHGSLGNYKGENAILKLAKVLEGIGRLHNVKGRYSKDQEEALANSKFIASQKLQVKGIENVIDHVTANVGIIKGGTKLNMVPDYCEAHVDIRLPIGVDTDELDREIMAMIAESGVSGVEYEADWKNKGNSTPMDAAIVQAIKKNAEKIWGIDVLPAYQWASSDAKHYRNLGIPTIQYGPSNTEGIHSYNENVDIEDVRNAGMIYILSLCDLLGL</sequence>
<dbReference type="AlphaFoldDB" id="V7I826"/>
<evidence type="ECO:0000256" key="3">
    <source>
        <dbReference type="ARBA" id="ARBA00006247"/>
    </source>
</evidence>
<dbReference type="Proteomes" id="UP000017747">
    <property type="component" value="Unassembled WGS sequence"/>
</dbReference>
<accession>V7I826</accession>
<evidence type="ECO:0000256" key="2">
    <source>
        <dbReference type="ARBA" id="ARBA00001947"/>
    </source>
</evidence>
<dbReference type="Pfam" id="PF01546">
    <property type="entry name" value="Peptidase_M20"/>
    <property type="match status" value="1"/>
</dbReference>
<evidence type="ECO:0000256" key="1">
    <source>
        <dbReference type="ARBA" id="ARBA00001941"/>
    </source>
</evidence>
<dbReference type="InterPro" id="IPR002933">
    <property type="entry name" value="Peptidase_M20"/>
</dbReference>
<feature type="domain" description="Peptidase M20 dimerisation" evidence="11">
    <location>
        <begin position="186"/>
        <end position="316"/>
    </location>
</feature>
<dbReference type="Gene3D" id="3.30.70.360">
    <property type="match status" value="1"/>
</dbReference>
<dbReference type="GO" id="GO:0009085">
    <property type="term" value="P:lysine biosynthetic process"/>
    <property type="evidence" value="ECO:0007669"/>
    <property type="project" value="UniProtKB-KW"/>
</dbReference>
<keyword evidence="4" id="KW-0028">Amino-acid biosynthesis</keyword>
<dbReference type="Gene3D" id="1.10.150.900">
    <property type="match status" value="1"/>
</dbReference>
<evidence type="ECO:0000313" key="13">
    <source>
        <dbReference type="Proteomes" id="UP000017747"/>
    </source>
</evidence>
<keyword evidence="13" id="KW-1185">Reference proteome</keyword>